<evidence type="ECO:0000256" key="1">
    <source>
        <dbReference type="ARBA" id="ARBA00003475"/>
    </source>
</evidence>
<dbReference type="EMBL" id="VFRP01000005">
    <property type="protein sequence ID" value="TPE51896.1"/>
    <property type="molecule type" value="Genomic_DNA"/>
</dbReference>
<dbReference type="RefSeq" id="WP_140453547.1">
    <property type="nucleotide sequence ID" value="NZ_VFRP01000005.1"/>
</dbReference>
<dbReference type="Proteomes" id="UP000319255">
    <property type="component" value="Unassembled WGS sequence"/>
</dbReference>
<dbReference type="GO" id="GO:0016020">
    <property type="term" value="C:membrane"/>
    <property type="evidence" value="ECO:0007669"/>
    <property type="project" value="UniProtKB-SubCell"/>
</dbReference>
<keyword evidence="6 8" id="KW-1133">Transmembrane helix</keyword>
<keyword evidence="7 8" id="KW-0472">Membrane</keyword>
<accession>A0A501X037</accession>
<evidence type="ECO:0000256" key="6">
    <source>
        <dbReference type="ARBA" id="ARBA00022989"/>
    </source>
</evidence>
<organism evidence="10 11">
    <name type="scientific">Amaricoccus solimangrovi</name>
    <dbReference type="NCBI Taxonomy" id="2589815"/>
    <lineage>
        <taxon>Bacteria</taxon>
        <taxon>Pseudomonadati</taxon>
        <taxon>Pseudomonadota</taxon>
        <taxon>Alphaproteobacteria</taxon>
        <taxon>Rhodobacterales</taxon>
        <taxon>Paracoccaceae</taxon>
        <taxon>Amaricoccus</taxon>
    </lineage>
</organism>
<evidence type="ECO:0000256" key="4">
    <source>
        <dbReference type="ARBA" id="ARBA00019078"/>
    </source>
</evidence>
<evidence type="ECO:0000259" key="9">
    <source>
        <dbReference type="Pfam" id="PF07291"/>
    </source>
</evidence>
<protein>
    <recommendedName>
        <fullName evidence="4">Methylamine utilization protein MauE</fullName>
    </recommendedName>
</protein>
<evidence type="ECO:0000256" key="8">
    <source>
        <dbReference type="SAM" id="Phobius"/>
    </source>
</evidence>
<keyword evidence="11" id="KW-1185">Reference proteome</keyword>
<comment type="caution">
    <text evidence="10">The sequence shown here is derived from an EMBL/GenBank/DDBJ whole genome shotgun (WGS) entry which is preliminary data.</text>
</comment>
<feature type="transmembrane region" description="Helical" evidence="8">
    <location>
        <begin position="77"/>
        <end position="97"/>
    </location>
</feature>
<dbReference type="GO" id="GO:0030416">
    <property type="term" value="P:methylamine metabolic process"/>
    <property type="evidence" value="ECO:0007669"/>
    <property type="project" value="InterPro"/>
</dbReference>
<comment type="function">
    <text evidence="1">May be specifically involved in the processing, transport, and/or maturation of the MADH beta-subunit.</text>
</comment>
<name>A0A501X037_9RHOB</name>
<dbReference type="OrthoDB" id="4462029at2"/>
<feature type="domain" description="Methylamine utilisation protein MauE" evidence="9">
    <location>
        <begin position="9"/>
        <end position="132"/>
    </location>
</feature>
<dbReference type="Pfam" id="PF07291">
    <property type="entry name" value="MauE"/>
    <property type="match status" value="1"/>
</dbReference>
<reference evidence="10 11" key="1">
    <citation type="submission" date="2019-06" db="EMBL/GenBank/DDBJ databases">
        <title>A novel bacterium of genus Amaricoccus, isolated from marine sediment.</title>
        <authorList>
            <person name="Huang H."/>
            <person name="Mo K."/>
            <person name="Hu Y."/>
        </authorList>
    </citation>
    <scope>NUCLEOTIDE SEQUENCE [LARGE SCALE GENOMIC DNA]</scope>
    <source>
        <strain evidence="10 11">HB172011</strain>
    </source>
</reference>
<evidence type="ECO:0000256" key="7">
    <source>
        <dbReference type="ARBA" id="ARBA00023136"/>
    </source>
</evidence>
<evidence type="ECO:0000313" key="11">
    <source>
        <dbReference type="Proteomes" id="UP000319255"/>
    </source>
</evidence>
<dbReference type="InterPro" id="IPR009908">
    <property type="entry name" value="Methylamine_util_MauE"/>
</dbReference>
<comment type="subcellular location">
    <subcellularLocation>
        <location evidence="2">Membrane</location>
        <topology evidence="2">Multi-pass membrane protein</topology>
    </subcellularLocation>
</comment>
<feature type="transmembrane region" description="Helical" evidence="8">
    <location>
        <begin position="118"/>
        <end position="136"/>
    </location>
</feature>
<evidence type="ECO:0000256" key="3">
    <source>
        <dbReference type="ARBA" id="ARBA00004856"/>
    </source>
</evidence>
<dbReference type="UniPathway" id="UPA00895"/>
<comment type="pathway">
    <text evidence="3">One-carbon metabolism; methylamine degradation.</text>
</comment>
<sequence>MAEPGILASLTITAFLVIVLARALWHKLDRHLETVGFAQGYGLVPATWTGPIVRALSVAEGVIILSLFIPATRREGGAMAAALFAGYGLLMAAALLGGRRRIDCGCGGAPQIVSAFTLGRNAVLTALGLAVAILPATSAPPTGAFVAITGALVLAAIHGVIEKLASHLPYSRREEG</sequence>
<feature type="transmembrane region" description="Helical" evidence="8">
    <location>
        <begin position="52"/>
        <end position="71"/>
    </location>
</feature>
<evidence type="ECO:0000313" key="10">
    <source>
        <dbReference type="EMBL" id="TPE51896.1"/>
    </source>
</evidence>
<keyword evidence="5 8" id="KW-0812">Transmembrane</keyword>
<proteinExistence type="predicted"/>
<evidence type="ECO:0000256" key="5">
    <source>
        <dbReference type="ARBA" id="ARBA00022692"/>
    </source>
</evidence>
<gene>
    <name evidence="10" type="ORF">FJM51_07665</name>
</gene>
<feature type="transmembrane region" description="Helical" evidence="8">
    <location>
        <begin position="142"/>
        <end position="161"/>
    </location>
</feature>
<evidence type="ECO:0000256" key="2">
    <source>
        <dbReference type="ARBA" id="ARBA00004141"/>
    </source>
</evidence>
<feature type="transmembrane region" description="Helical" evidence="8">
    <location>
        <begin position="6"/>
        <end position="25"/>
    </location>
</feature>
<dbReference type="AlphaFoldDB" id="A0A501X037"/>